<dbReference type="PRINTS" id="PR00131">
    <property type="entry name" value="GLHYDRLASE1"/>
</dbReference>
<evidence type="ECO:0000256" key="4">
    <source>
        <dbReference type="RuleBase" id="RU003690"/>
    </source>
</evidence>
<keyword evidence="2" id="KW-0378">Hydrolase</keyword>
<dbReference type="PANTHER" id="PTHR10353">
    <property type="entry name" value="GLYCOSYL HYDROLASE"/>
    <property type="match status" value="1"/>
</dbReference>
<organism evidence="5">
    <name type="scientific">Eutreptiella gymnastica</name>
    <dbReference type="NCBI Taxonomy" id="73025"/>
    <lineage>
        <taxon>Eukaryota</taxon>
        <taxon>Discoba</taxon>
        <taxon>Euglenozoa</taxon>
        <taxon>Euglenida</taxon>
        <taxon>Spirocuta</taxon>
        <taxon>Euglenophyceae</taxon>
        <taxon>Eutreptiales</taxon>
        <taxon>Eutreptiaceae</taxon>
        <taxon>Eutreptiella</taxon>
    </lineage>
</organism>
<accession>A0A7S4FSX7</accession>
<comment type="similarity">
    <text evidence="1 4">Belongs to the glycosyl hydrolase 1 family.</text>
</comment>
<evidence type="ECO:0000256" key="2">
    <source>
        <dbReference type="ARBA" id="ARBA00022801"/>
    </source>
</evidence>
<evidence type="ECO:0000313" key="5">
    <source>
        <dbReference type="EMBL" id="CAE0812034.1"/>
    </source>
</evidence>
<dbReference type="InterPro" id="IPR017853">
    <property type="entry name" value="GH"/>
</dbReference>
<dbReference type="Gene3D" id="3.20.20.80">
    <property type="entry name" value="Glycosidases"/>
    <property type="match status" value="1"/>
</dbReference>
<dbReference type="AlphaFoldDB" id="A0A7S4FSX7"/>
<dbReference type="GO" id="GO:0005975">
    <property type="term" value="P:carbohydrate metabolic process"/>
    <property type="evidence" value="ECO:0007669"/>
    <property type="project" value="InterPro"/>
</dbReference>
<dbReference type="Pfam" id="PF00232">
    <property type="entry name" value="Glyco_hydro_1"/>
    <property type="match status" value="1"/>
</dbReference>
<reference evidence="5" key="1">
    <citation type="submission" date="2021-01" db="EMBL/GenBank/DDBJ databases">
        <authorList>
            <person name="Corre E."/>
            <person name="Pelletier E."/>
            <person name="Niang G."/>
            <person name="Scheremetjew M."/>
            <person name="Finn R."/>
            <person name="Kale V."/>
            <person name="Holt S."/>
            <person name="Cochrane G."/>
            <person name="Meng A."/>
            <person name="Brown T."/>
            <person name="Cohen L."/>
        </authorList>
    </citation>
    <scope>NUCLEOTIDE SEQUENCE</scope>
    <source>
        <strain evidence="5">CCMP1594</strain>
    </source>
</reference>
<name>A0A7S4FSX7_9EUGL</name>
<protein>
    <submittedName>
        <fullName evidence="5">Uncharacterized protein</fullName>
    </submittedName>
</protein>
<dbReference type="InterPro" id="IPR001360">
    <property type="entry name" value="Glyco_hydro_1"/>
</dbReference>
<dbReference type="EMBL" id="HBJA01065764">
    <property type="protein sequence ID" value="CAE0812034.1"/>
    <property type="molecule type" value="Transcribed_RNA"/>
</dbReference>
<sequence length="105" mass="11793">MHRSSPPGTALLLTENGYCGGTDLQSHAGLRYYRTHLDAVWQSIHVDQVPVLGYTAWSYADNYEWGSYGPRFGLMAVDRNSTKLDRIAKPEAYFYRKVATTGCLS</sequence>
<evidence type="ECO:0000256" key="1">
    <source>
        <dbReference type="ARBA" id="ARBA00010838"/>
    </source>
</evidence>
<proteinExistence type="inferred from homology"/>
<evidence type="ECO:0000256" key="3">
    <source>
        <dbReference type="ARBA" id="ARBA00023295"/>
    </source>
</evidence>
<gene>
    <name evidence="5" type="ORF">EGYM00163_LOCUS23184</name>
</gene>
<dbReference type="PANTHER" id="PTHR10353:SF36">
    <property type="entry name" value="LP05116P"/>
    <property type="match status" value="1"/>
</dbReference>
<dbReference type="SUPFAM" id="SSF51445">
    <property type="entry name" value="(Trans)glycosidases"/>
    <property type="match status" value="1"/>
</dbReference>
<keyword evidence="3" id="KW-0326">Glycosidase</keyword>
<dbReference type="GO" id="GO:0008422">
    <property type="term" value="F:beta-glucosidase activity"/>
    <property type="evidence" value="ECO:0007669"/>
    <property type="project" value="TreeGrafter"/>
</dbReference>